<dbReference type="EMBL" id="JAZBJZ010000009">
    <property type="protein sequence ID" value="MEE3715881.1"/>
    <property type="molecule type" value="Genomic_DNA"/>
</dbReference>
<dbReference type="EC" id="2.7.13.3" evidence="2"/>
<dbReference type="InterPro" id="IPR005467">
    <property type="entry name" value="His_kinase_dom"/>
</dbReference>
<dbReference type="AlphaFoldDB" id="A0AAW9PZM4"/>
<feature type="domain" description="Histidine kinase" evidence="8">
    <location>
        <begin position="162"/>
        <end position="382"/>
    </location>
</feature>
<dbReference type="SMART" id="SM00448">
    <property type="entry name" value="REC"/>
    <property type="match status" value="1"/>
</dbReference>
<comment type="catalytic activity">
    <reaction evidence="1">
        <text>ATP + protein L-histidine = ADP + protein N-phospho-L-histidine.</text>
        <dbReference type="EC" id="2.7.13.3"/>
    </reaction>
</comment>
<dbReference type="InterPro" id="IPR036890">
    <property type="entry name" value="HATPase_C_sf"/>
</dbReference>
<dbReference type="FunFam" id="3.30.565.10:FF:000006">
    <property type="entry name" value="Sensor histidine kinase WalK"/>
    <property type="match status" value="1"/>
</dbReference>
<keyword evidence="4" id="KW-0808">Transferase</keyword>
<organism evidence="10 11">
    <name type="scientific">Tumidithrix elongata BACA0141</name>
    <dbReference type="NCBI Taxonomy" id="2716417"/>
    <lineage>
        <taxon>Bacteria</taxon>
        <taxon>Bacillati</taxon>
        <taxon>Cyanobacteriota</taxon>
        <taxon>Cyanophyceae</taxon>
        <taxon>Pseudanabaenales</taxon>
        <taxon>Pseudanabaenaceae</taxon>
        <taxon>Tumidithrix</taxon>
        <taxon>Tumidithrix elongata</taxon>
    </lineage>
</organism>
<dbReference type="InterPro" id="IPR003661">
    <property type="entry name" value="HisK_dim/P_dom"/>
</dbReference>
<dbReference type="SUPFAM" id="SSF52172">
    <property type="entry name" value="CheY-like"/>
    <property type="match status" value="1"/>
</dbReference>
<dbReference type="Gene3D" id="3.40.50.2300">
    <property type="match status" value="1"/>
</dbReference>
<dbReference type="Proteomes" id="UP001333818">
    <property type="component" value="Unassembled WGS sequence"/>
</dbReference>
<evidence type="ECO:0000256" key="7">
    <source>
        <dbReference type="PROSITE-ProRule" id="PRU00169"/>
    </source>
</evidence>
<evidence type="ECO:0000313" key="11">
    <source>
        <dbReference type="Proteomes" id="UP001333818"/>
    </source>
</evidence>
<dbReference type="SMART" id="SM00388">
    <property type="entry name" value="HisKA"/>
    <property type="match status" value="1"/>
</dbReference>
<evidence type="ECO:0000256" key="6">
    <source>
        <dbReference type="ARBA" id="ARBA00023012"/>
    </source>
</evidence>
<sequence length="388" mass="43055">MSAKILIVEDEQLVALNIQRRLTQLGYMVVAIADSAQTALEAVAKHRPDLVLMDIHLKGNIDGITTATQIRAESHLPVIFLTAHADEATVSQAKETQPFGYLIKPIQTKNLSTAIEIALTRHQAEVMMQTALDKEREVSESLQRALEQEKNLNELKSQFVSMISHEFRNPLSTIILGIDALEGRNTQFTPEQRLQKLQRLKKAANTLVQLIEDVLTLSEAEAKHFQCHPVPTDVLSFCQELIDDFQSMLVSKHRILFKVCGCQEAGKAFYNLDGKLLGHILTNLLSNAIKYSADGSEVEFLLSCETEVVVFRIQDRGLGISPEDREHLFKSFRRGANVKSISGTGLGLVVVKKCLDAHQGSITVESEVGVGTTFTVTIPQNLGFQDKQ</sequence>
<dbReference type="GO" id="GO:0005524">
    <property type="term" value="F:ATP binding"/>
    <property type="evidence" value="ECO:0007669"/>
    <property type="project" value="UniProtKB-KW"/>
</dbReference>
<dbReference type="CDD" id="cd17534">
    <property type="entry name" value="REC_DC-like"/>
    <property type="match status" value="1"/>
</dbReference>
<proteinExistence type="predicted"/>
<keyword evidence="11" id="KW-1185">Reference proteome</keyword>
<dbReference type="PROSITE" id="PS50109">
    <property type="entry name" value="HIS_KIN"/>
    <property type="match status" value="1"/>
</dbReference>
<dbReference type="SUPFAM" id="SSF47384">
    <property type="entry name" value="Homodimeric domain of signal transducing histidine kinase"/>
    <property type="match status" value="1"/>
</dbReference>
<reference evidence="10" key="1">
    <citation type="submission" date="2024-01" db="EMBL/GenBank/DDBJ databases">
        <title>Bank of Algae and Cyanobacteria of the Azores (BACA) strain genomes.</title>
        <authorList>
            <person name="Luz R."/>
            <person name="Cordeiro R."/>
            <person name="Fonseca A."/>
            <person name="Goncalves V."/>
        </authorList>
    </citation>
    <scope>NUCLEOTIDE SEQUENCE</scope>
    <source>
        <strain evidence="10">BACA0141</strain>
    </source>
</reference>
<dbReference type="Gene3D" id="1.10.287.130">
    <property type="match status" value="1"/>
</dbReference>
<comment type="caution">
    <text evidence="10">The sequence shown here is derived from an EMBL/GenBank/DDBJ whole genome shotgun (WGS) entry which is preliminary data.</text>
</comment>
<evidence type="ECO:0000256" key="3">
    <source>
        <dbReference type="ARBA" id="ARBA00022553"/>
    </source>
</evidence>
<keyword evidence="10" id="KW-0067">ATP-binding</keyword>
<evidence type="ECO:0000256" key="2">
    <source>
        <dbReference type="ARBA" id="ARBA00012438"/>
    </source>
</evidence>
<keyword evidence="5" id="KW-0418">Kinase</keyword>
<keyword evidence="3 7" id="KW-0597">Phosphoprotein</keyword>
<dbReference type="Pfam" id="PF02518">
    <property type="entry name" value="HATPase_c"/>
    <property type="match status" value="1"/>
</dbReference>
<evidence type="ECO:0000256" key="5">
    <source>
        <dbReference type="ARBA" id="ARBA00022777"/>
    </source>
</evidence>
<keyword evidence="6" id="KW-0902">Two-component regulatory system</keyword>
<dbReference type="InterPro" id="IPR050736">
    <property type="entry name" value="Sensor_HK_Regulatory"/>
</dbReference>
<dbReference type="InterPro" id="IPR001789">
    <property type="entry name" value="Sig_transdc_resp-reg_receiver"/>
</dbReference>
<dbReference type="SMART" id="SM00387">
    <property type="entry name" value="HATPase_c"/>
    <property type="match status" value="1"/>
</dbReference>
<evidence type="ECO:0000313" key="10">
    <source>
        <dbReference type="EMBL" id="MEE3715881.1"/>
    </source>
</evidence>
<feature type="modified residue" description="4-aspartylphosphate" evidence="7">
    <location>
        <position position="54"/>
    </location>
</feature>
<evidence type="ECO:0000256" key="1">
    <source>
        <dbReference type="ARBA" id="ARBA00000085"/>
    </source>
</evidence>
<dbReference type="PROSITE" id="PS50110">
    <property type="entry name" value="RESPONSE_REGULATORY"/>
    <property type="match status" value="1"/>
</dbReference>
<evidence type="ECO:0000256" key="4">
    <source>
        <dbReference type="ARBA" id="ARBA00022679"/>
    </source>
</evidence>
<dbReference type="InterPro" id="IPR003594">
    <property type="entry name" value="HATPase_dom"/>
</dbReference>
<dbReference type="RefSeq" id="WP_330482305.1">
    <property type="nucleotide sequence ID" value="NZ_JAZBJZ010000009.1"/>
</dbReference>
<name>A0AAW9PZM4_9CYAN</name>
<gene>
    <name evidence="10" type="ORF">V2H45_03875</name>
</gene>
<evidence type="ECO:0000259" key="8">
    <source>
        <dbReference type="PROSITE" id="PS50109"/>
    </source>
</evidence>
<protein>
    <recommendedName>
        <fullName evidence="2">histidine kinase</fullName>
        <ecNumber evidence="2">2.7.13.3</ecNumber>
    </recommendedName>
</protein>
<dbReference type="SUPFAM" id="SSF55874">
    <property type="entry name" value="ATPase domain of HSP90 chaperone/DNA topoisomerase II/histidine kinase"/>
    <property type="match status" value="1"/>
</dbReference>
<dbReference type="PANTHER" id="PTHR43711">
    <property type="entry name" value="TWO-COMPONENT HISTIDINE KINASE"/>
    <property type="match status" value="1"/>
</dbReference>
<dbReference type="Pfam" id="PF00512">
    <property type="entry name" value="HisKA"/>
    <property type="match status" value="1"/>
</dbReference>
<dbReference type="InterPro" id="IPR036097">
    <property type="entry name" value="HisK_dim/P_sf"/>
</dbReference>
<feature type="domain" description="Response regulatory" evidence="9">
    <location>
        <begin position="4"/>
        <end position="119"/>
    </location>
</feature>
<dbReference type="PRINTS" id="PR00344">
    <property type="entry name" value="BCTRLSENSOR"/>
</dbReference>
<dbReference type="Gene3D" id="3.30.565.10">
    <property type="entry name" value="Histidine kinase-like ATPase, C-terminal domain"/>
    <property type="match status" value="1"/>
</dbReference>
<dbReference type="GO" id="GO:0000155">
    <property type="term" value="F:phosphorelay sensor kinase activity"/>
    <property type="evidence" value="ECO:0007669"/>
    <property type="project" value="InterPro"/>
</dbReference>
<keyword evidence="10" id="KW-0547">Nucleotide-binding</keyword>
<dbReference type="CDD" id="cd00082">
    <property type="entry name" value="HisKA"/>
    <property type="match status" value="1"/>
</dbReference>
<dbReference type="PANTHER" id="PTHR43711:SF26">
    <property type="entry name" value="SENSOR HISTIDINE KINASE RCSC"/>
    <property type="match status" value="1"/>
</dbReference>
<dbReference type="InterPro" id="IPR011006">
    <property type="entry name" value="CheY-like_superfamily"/>
</dbReference>
<dbReference type="Pfam" id="PF00072">
    <property type="entry name" value="Response_reg"/>
    <property type="match status" value="1"/>
</dbReference>
<accession>A0AAW9PZM4</accession>
<evidence type="ECO:0000259" key="9">
    <source>
        <dbReference type="PROSITE" id="PS50110"/>
    </source>
</evidence>
<dbReference type="InterPro" id="IPR004358">
    <property type="entry name" value="Sig_transdc_His_kin-like_C"/>
</dbReference>